<keyword evidence="2" id="KW-1185">Reference proteome</keyword>
<organism evidence="1 2">
    <name type="scientific">Dictyobacter aurantiacus</name>
    <dbReference type="NCBI Taxonomy" id="1936993"/>
    <lineage>
        <taxon>Bacteria</taxon>
        <taxon>Bacillati</taxon>
        <taxon>Chloroflexota</taxon>
        <taxon>Ktedonobacteria</taxon>
        <taxon>Ktedonobacterales</taxon>
        <taxon>Dictyobacteraceae</taxon>
        <taxon>Dictyobacter</taxon>
    </lineage>
</organism>
<dbReference type="EMBL" id="BIFQ01000001">
    <property type="protein sequence ID" value="GCE06593.1"/>
    <property type="molecule type" value="Genomic_DNA"/>
</dbReference>
<sequence length="137" mass="13551">MGPSGPSGPQRPGYAAVNIQAITISDTPVDVATITVPSGSYLVTASSIVNYNSAEAIVTCQLTTGNVQDASVAGAGSAGQSGLAPYGMQTLSLTDNVTLTSPGTIAYTCVGTAGLSVPSAYIENSSITASPVLNIQP</sequence>
<gene>
    <name evidence="1" type="ORF">KDAU_39220</name>
</gene>
<dbReference type="AlphaFoldDB" id="A0A401ZIC9"/>
<comment type="caution">
    <text evidence="1">The sequence shown here is derived from an EMBL/GenBank/DDBJ whole genome shotgun (WGS) entry which is preliminary data.</text>
</comment>
<evidence type="ECO:0000313" key="2">
    <source>
        <dbReference type="Proteomes" id="UP000287224"/>
    </source>
</evidence>
<evidence type="ECO:0000313" key="1">
    <source>
        <dbReference type="EMBL" id="GCE06593.1"/>
    </source>
</evidence>
<reference evidence="2" key="1">
    <citation type="submission" date="2018-12" db="EMBL/GenBank/DDBJ databases">
        <title>Tengunoibacter tsumagoiensis gen. nov., sp. nov., Dictyobacter kobayashii sp. nov., D. alpinus sp. nov., and D. joshuensis sp. nov. and description of Dictyobacteraceae fam. nov. within the order Ktedonobacterales isolated from Tengu-no-mugimeshi.</title>
        <authorList>
            <person name="Wang C.M."/>
            <person name="Zheng Y."/>
            <person name="Sakai Y."/>
            <person name="Toyoda A."/>
            <person name="Minakuchi Y."/>
            <person name="Abe K."/>
            <person name="Yokota A."/>
            <person name="Yabe S."/>
        </authorList>
    </citation>
    <scope>NUCLEOTIDE SEQUENCE [LARGE SCALE GENOMIC DNA]</scope>
    <source>
        <strain evidence="2">S-27</strain>
    </source>
</reference>
<protein>
    <recommendedName>
        <fullName evidence="3">BclA C-terminal domain-containing protein</fullName>
    </recommendedName>
</protein>
<proteinExistence type="predicted"/>
<dbReference type="Proteomes" id="UP000287224">
    <property type="component" value="Unassembled WGS sequence"/>
</dbReference>
<accession>A0A401ZIC9</accession>
<name>A0A401ZIC9_9CHLR</name>
<evidence type="ECO:0008006" key="3">
    <source>
        <dbReference type="Google" id="ProtNLM"/>
    </source>
</evidence>